<protein>
    <recommendedName>
        <fullName evidence="4">F-box domain-containing protein</fullName>
    </recommendedName>
</protein>
<sequence>MNAFAAEASLQAKEFSSGNLAPAAGTRHHRLLNSNEVPLDSEISTVKSTGSRLNAQLVDIGEEIARLDRRLEELKDEHQSLIRLRAQNVAILSPLRRIPPEVLVEIFMWTLPPLRGLPTRICKKSPWLLTHISRHWRAVATSTPSLWSTVAISYHPGMDPGGLYPLPMLETQISRALTLKIHFYGNETSDPGPQLEVFKYLSSYSSRWEELSLSITSALALLLSDLQDRVPSLRRLFIQWGEESGQADMESLTCFDRAPSLRCHGAQFLPLCPRPPANTPAHTL</sequence>
<dbReference type="EMBL" id="JARKIB010000129">
    <property type="protein sequence ID" value="KAJ7735007.1"/>
    <property type="molecule type" value="Genomic_DNA"/>
</dbReference>
<evidence type="ECO:0000256" key="1">
    <source>
        <dbReference type="SAM" id="Coils"/>
    </source>
</evidence>
<reference evidence="2" key="1">
    <citation type="submission" date="2023-03" db="EMBL/GenBank/DDBJ databases">
        <title>Massive genome expansion in bonnet fungi (Mycena s.s.) driven by repeated elements and novel gene families across ecological guilds.</title>
        <authorList>
            <consortium name="Lawrence Berkeley National Laboratory"/>
            <person name="Harder C.B."/>
            <person name="Miyauchi S."/>
            <person name="Viragh M."/>
            <person name="Kuo A."/>
            <person name="Thoen E."/>
            <person name="Andreopoulos B."/>
            <person name="Lu D."/>
            <person name="Skrede I."/>
            <person name="Drula E."/>
            <person name="Henrissat B."/>
            <person name="Morin E."/>
            <person name="Kohler A."/>
            <person name="Barry K."/>
            <person name="LaButti K."/>
            <person name="Morin E."/>
            <person name="Salamov A."/>
            <person name="Lipzen A."/>
            <person name="Mereny Z."/>
            <person name="Hegedus B."/>
            <person name="Baldrian P."/>
            <person name="Stursova M."/>
            <person name="Weitz H."/>
            <person name="Taylor A."/>
            <person name="Grigoriev I.V."/>
            <person name="Nagy L.G."/>
            <person name="Martin F."/>
            <person name="Kauserud H."/>
        </authorList>
    </citation>
    <scope>NUCLEOTIDE SEQUENCE</scope>
    <source>
        <strain evidence="2">CBHHK182m</strain>
    </source>
</reference>
<comment type="caution">
    <text evidence="2">The sequence shown here is derived from an EMBL/GenBank/DDBJ whole genome shotgun (WGS) entry which is preliminary data.</text>
</comment>
<organism evidence="2 3">
    <name type="scientific">Mycena metata</name>
    <dbReference type="NCBI Taxonomy" id="1033252"/>
    <lineage>
        <taxon>Eukaryota</taxon>
        <taxon>Fungi</taxon>
        <taxon>Dikarya</taxon>
        <taxon>Basidiomycota</taxon>
        <taxon>Agaricomycotina</taxon>
        <taxon>Agaricomycetes</taxon>
        <taxon>Agaricomycetidae</taxon>
        <taxon>Agaricales</taxon>
        <taxon>Marasmiineae</taxon>
        <taxon>Mycenaceae</taxon>
        <taxon>Mycena</taxon>
    </lineage>
</organism>
<name>A0AAD7I5W7_9AGAR</name>
<keyword evidence="3" id="KW-1185">Reference proteome</keyword>
<evidence type="ECO:0000313" key="3">
    <source>
        <dbReference type="Proteomes" id="UP001215598"/>
    </source>
</evidence>
<accession>A0AAD7I5W7</accession>
<dbReference type="Proteomes" id="UP001215598">
    <property type="component" value="Unassembled WGS sequence"/>
</dbReference>
<dbReference type="AlphaFoldDB" id="A0AAD7I5W7"/>
<evidence type="ECO:0008006" key="4">
    <source>
        <dbReference type="Google" id="ProtNLM"/>
    </source>
</evidence>
<proteinExistence type="predicted"/>
<keyword evidence="1" id="KW-0175">Coiled coil</keyword>
<feature type="coiled-coil region" evidence="1">
    <location>
        <begin position="57"/>
        <end position="84"/>
    </location>
</feature>
<gene>
    <name evidence="2" type="ORF">B0H16DRAFT_135196</name>
</gene>
<evidence type="ECO:0000313" key="2">
    <source>
        <dbReference type="EMBL" id="KAJ7735007.1"/>
    </source>
</evidence>